<gene>
    <name evidence="1" type="ORF">CQA75_06700</name>
</gene>
<name>A0ABY2TJS8_9BACT</name>
<proteinExistence type="predicted"/>
<evidence type="ECO:0000313" key="2">
    <source>
        <dbReference type="Proteomes" id="UP000309584"/>
    </source>
</evidence>
<keyword evidence="2" id="KW-1185">Reference proteome</keyword>
<sequence>MIFLIPLLIIVGVIFGIDYLYFSDENSKIETQKEIKQEMNSSLKDERSKYIEELFDSKTKQ</sequence>
<accession>A0ABY2TJS8</accession>
<organism evidence="1 2">
    <name type="scientific">Campylobacter taeniopygiae</name>
    <dbReference type="NCBI Taxonomy" id="2510188"/>
    <lineage>
        <taxon>Bacteria</taxon>
        <taxon>Pseudomonadati</taxon>
        <taxon>Campylobacterota</taxon>
        <taxon>Epsilonproteobacteria</taxon>
        <taxon>Campylobacterales</taxon>
        <taxon>Campylobacteraceae</taxon>
        <taxon>Campylobacter</taxon>
    </lineage>
</organism>
<protein>
    <recommendedName>
        <fullName evidence="3">Sec-independent protein translocase subunit TatA2</fullName>
    </recommendedName>
</protein>
<reference evidence="1 2" key="1">
    <citation type="submission" date="2018-05" db="EMBL/GenBank/DDBJ databases">
        <title>Novel Campyloabacter and Helicobacter Species and Strains.</title>
        <authorList>
            <person name="Mannion A.J."/>
            <person name="Shen Z."/>
            <person name="Fox J.G."/>
        </authorList>
    </citation>
    <scope>NUCLEOTIDE SEQUENCE [LARGE SCALE GENOMIC DNA]</scope>
    <source>
        <strain evidence="2">MIT10-5678</strain>
    </source>
</reference>
<evidence type="ECO:0000313" key="1">
    <source>
        <dbReference type="EMBL" id="TKX33560.1"/>
    </source>
</evidence>
<dbReference type="EMBL" id="NXLY01000012">
    <property type="protein sequence ID" value="TKX33560.1"/>
    <property type="molecule type" value="Genomic_DNA"/>
</dbReference>
<comment type="caution">
    <text evidence="1">The sequence shown here is derived from an EMBL/GenBank/DDBJ whole genome shotgun (WGS) entry which is preliminary data.</text>
</comment>
<dbReference type="Proteomes" id="UP000309584">
    <property type="component" value="Unassembled WGS sequence"/>
</dbReference>
<dbReference type="RefSeq" id="WP_137624247.1">
    <property type="nucleotide sequence ID" value="NZ_NXLY01000012.1"/>
</dbReference>
<evidence type="ECO:0008006" key="3">
    <source>
        <dbReference type="Google" id="ProtNLM"/>
    </source>
</evidence>